<accession>A0A2D3VC29</accession>
<reference evidence="2 3" key="1">
    <citation type="submission" date="2016-03" db="EMBL/GenBank/DDBJ databases">
        <authorList>
            <person name="Ploux O."/>
        </authorList>
    </citation>
    <scope>NUCLEOTIDE SEQUENCE [LARGE SCALE GENOMIC DNA]</scope>
    <source>
        <strain evidence="2 3">URUG2</strain>
    </source>
</reference>
<name>A0A2D3VC29_9PEZI</name>
<feature type="region of interest" description="Disordered" evidence="1">
    <location>
        <begin position="120"/>
        <end position="181"/>
    </location>
</feature>
<dbReference type="EMBL" id="FJUY01000013">
    <property type="protein sequence ID" value="CZT22367.1"/>
    <property type="molecule type" value="Genomic_DNA"/>
</dbReference>
<dbReference type="AlphaFoldDB" id="A0A2D3VC29"/>
<dbReference type="Proteomes" id="UP000225277">
    <property type="component" value="Unassembled WGS sequence"/>
</dbReference>
<dbReference type="GeneID" id="35603335"/>
<keyword evidence="3" id="KW-1185">Reference proteome</keyword>
<evidence type="ECO:0000313" key="2">
    <source>
        <dbReference type="EMBL" id="CZT22367.1"/>
    </source>
</evidence>
<organism evidence="2 3">
    <name type="scientific">Ramularia collo-cygni</name>
    <dbReference type="NCBI Taxonomy" id="112498"/>
    <lineage>
        <taxon>Eukaryota</taxon>
        <taxon>Fungi</taxon>
        <taxon>Dikarya</taxon>
        <taxon>Ascomycota</taxon>
        <taxon>Pezizomycotina</taxon>
        <taxon>Dothideomycetes</taxon>
        <taxon>Dothideomycetidae</taxon>
        <taxon>Mycosphaerellales</taxon>
        <taxon>Mycosphaerellaceae</taxon>
        <taxon>Ramularia</taxon>
    </lineage>
</organism>
<sequence>MAATLPARSCFQSLRLIARTSPATLRRLSTLPNNEHIYVHEHKQSNAPTKQYILSYLSKVPPNPSLAIGTTNQIPPTTESLKENSEFAEIVHHVIQEHAVHDPDVQAQAQMYASQAGSSLGSGGVFFPQHQQQQNKRRDRSSRQMGGGGGGSGAVGSGGASSQGGMGGGGRGGFVHVADQRNPPDYGRVAYPEDIFGSVEIDGAGNFVDGTGRYQRSGSYRMVTNQGILGLSPYLRTKLVQRLEELDAQARMNG</sequence>
<gene>
    <name evidence="2" type="ORF">RCC_08236</name>
</gene>
<protein>
    <submittedName>
        <fullName evidence="2">Uncharacterized protein</fullName>
    </submittedName>
</protein>
<dbReference type="OrthoDB" id="5397701at2759"/>
<dbReference type="PANTHER" id="PTHR37331:SF1">
    <property type="entry name" value="YALI0F11671P"/>
    <property type="match status" value="1"/>
</dbReference>
<proteinExistence type="predicted"/>
<evidence type="ECO:0000256" key="1">
    <source>
        <dbReference type="SAM" id="MobiDB-lite"/>
    </source>
</evidence>
<evidence type="ECO:0000313" key="3">
    <source>
        <dbReference type="Proteomes" id="UP000225277"/>
    </source>
</evidence>
<dbReference type="PANTHER" id="PTHR37331">
    <property type="entry name" value="YALI0F11671P"/>
    <property type="match status" value="1"/>
</dbReference>
<dbReference type="RefSeq" id="XP_023629256.1">
    <property type="nucleotide sequence ID" value="XM_023773488.1"/>
</dbReference>
<feature type="compositionally biased region" description="Gly residues" evidence="1">
    <location>
        <begin position="145"/>
        <end position="173"/>
    </location>
</feature>
<dbReference type="STRING" id="112498.A0A2D3VC29"/>